<name>A0ACC1HR94_9FUNG</name>
<reference evidence="1" key="1">
    <citation type="submission" date="2022-06" db="EMBL/GenBank/DDBJ databases">
        <title>Phylogenomic reconstructions and comparative analyses of Kickxellomycotina fungi.</title>
        <authorList>
            <person name="Reynolds N.K."/>
            <person name="Stajich J.E."/>
            <person name="Barry K."/>
            <person name="Grigoriev I.V."/>
            <person name="Crous P."/>
            <person name="Smith M.E."/>
        </authorList>
    </citation>
    <scope>NUCLEOTIDE SEQUENCE</scope>
    <source>
        <strain evidence="1">RSA 2271</strain>
    </source>
</reference>
<dbReference type="EMBL" id="JAMZIH010000703">
    <property type="protein sequence ID" value="KAJ1678967.1"/>
    <property type="molecule type" value="Genomic_DNA"/>
</dbReference>
<evidence type="ECO:0000313" key="2">
    <source>
        <dbReference type="Proteomes" id="UP001145114"/>
    </source>
</evidence>
<dbReference type="Proteomes" id="UP001145114">
    <property type="component" value="Unassembled WGS sequence"/>
</dbReference>
<proteinExistence type="predicted"/>
<keyword evidence="2" id="KW-1185">Reference proteome</keyword>
<sequence length="291" mass="33979">MQQSQAPSLDISTIVDQSFEVVKTIRRAGDRIWAGIVERDGQQFFLKVNLHQEKWVEPYVQLTRFLQANTSVPVPDIVEYGEHYILFEVVDGEALETVQLTPAIRRQLQGYVEDMRRFTFDMVGSIDERGNITNIHDYAITNRPLPSVNVRTFQKYRIGPLKYRFVANPHIRRYRNIVDLVCDMAPTESHSVLCHTDLNVDNVLVRGDQVVAITDWEGCGVYPFSYAVGKAEFLNPIFFPTTLYNELGYKNPTESARFEMLWFICRYINDRDIPDKVFFERMEEFRARFNI</sequence>
<comment type="caution">
    <text evidence="1">The sequence shown here is derived from an EMBL/GenBank/DDBJ whole genome shotgun (WGS) entry which is preliminary data.</text>
</comment>
<gene>
    <name evidence="1" type="ORF">EV182_002996</name>
</gene>
<accession>A0ACC1HR94</accession>
<protein>
    <submittedName>
        <fullName evidence="1">Uncharacterized protein</fullName>
    </submittedName>
</protein>
<evidence type="ECO:0000313" key="1">
    <source>
        <dbReference type="EMBL" id="KAJ1678967.1"/>
    </source>
</evidence>
<organism evidence="1 2">
    <name type="scientific">Spiromyces aspiralis</name>
    <dbReference type="NCBI Taxonomy" id="68401"/>
    <lineage>
        <taxon>Eukaryota</taxon>
        <taxon>Fungi</taxon>
        <taxon>Fungi incertae sedis</taxon>
        <taxon>Zoopagomycota</taxon>
        <taxon>Kickxellomycotina</taxon>
        <taxon>Kickxellomycetes</taxon>
        <taxon>Kickxellales</taxon>
        <taxon>Kickxellaceae</taxon>
        <taxon>Spiromyces</taxon>
    </lineage>
</organism>